<gene>
    <name evidence="3" type="ORF">CQ405_03795</name>
</gene>
<dbReference type="OrthoDB" id="9794876at2"/>
<name>A0A2P8R112_9BACT</name>
<evidence type="ECO:0000256" key="1">
    <source>
        <dbReference type="ARBA" id="ARBA00006738"/>
    </source>
</evidence>
<sequence>MGLKEYIFGYKGEDRAVKYLENIGFEIIKRNFRSKFGEIDIIATKDNILHFIEVKSTKGDYEAIYRVTPTKIDKILKTIRFYLSKTKNSQDYQLDIVIVNGVKVEFIRNITI</sequence>
<dbReference type="InterPro" id="IPR011335">
    <property type="entry name" value="Restrct_endonuc-II-like"/>
</dbReference>
<proteinExistence type="inferred from homology"/>
<dbReference type="InterPro" id="IPR011856">
    <property type="entry name" value="tRNA_endonuc-like_dom_sf"/>
</dbReference>
<dbReference type="Pfam" id="PF02021">
    <property type="entry name" value="UPF0102"/>
    <property type="match status" value="1"/>
</dbReference>
<evidence type="ECO:0000313" key="3">
    <source>
        <dbReference type="EMBL" id="PSM52186.1"/>
    </source>
</evidence>
<dbReference type="Gene3D" id="3.40.1350.10">
    <property type="match status" value="1"/>
</dbReference>
<reference evidence="4" key="1">
    <citation type="submission" date="2017-10" db="EMBL/GenBank/DDBJ databases">
        <title>Campylobacter species from seals.</title>
        <authorList>
            <person name="Gilbert M.J."/>
            <person name="Zomer A.L."/>
            <person name="Timmerman A.J."/>
            <person name="Duim B."/>
            <person name="Wagenaar J.A."/>
        </authorList>
    </citation>
    <scope>NUCLEOTIDE SEQUENCE [LARGE SCALE GENOMIC DNA]</scope>
    <source>
        <strain evidence="4">17S00004-5</strain>
    </source>
</reference>
<dbReference type="PANTHER" id="PTHR34039">
    <property type="entry name" value="UPF0102 PROTEIN YRAN"/>
    <property type="match status" value="1"/>
</dbReference>
<dbReference type="RefSeq" id="WP_106870793.1">
    <property type="nucleotide sequence ID" value="NZ_CP053841.1"/>
</dbReference>
<dbReference type="EMBL" id="PDHH01000003">
    <property type="protein sequence ID" value="PSM52186.1"/>
    <property type="molecule type" value="Genomic_DNA"/>
</dbReference>
<organism evidence="3 4">
    <name type="scientific">Campylobacter blaseri</name>
    <dbReference type="NCBI Taxonomy" id="2042961"/>
    <lineage>
        <taxon>Bacteria</taxon>
        <taxon>Pseudomonadati</taxon>
        <taxon>Campylobacterota</taxon>
        <taxon>Epsilonproteobacteria</taxon>
        <taxon>Campylobacterales</taxon>
        <taxon>Campylobacteraceae</taxon>
        <taxon>Campylobacter</taxon>
    </lineage>
</organism>
<comment type="caution">
    <text evidence="3">The sequence shown here is derived from an EMBL/GenBank/DDBJ whole genome shotgun (WGS) entry which is preliminary data.</text>
</comment>
<accession>A0A2P8R112</accession>
<dbReference type="Proteomes" id="UP000240535">
    <property type="component" value="Unassembled WGS sequence"/>
</dbReference>
<keyword evidence="4" id="KW-1185">Reference proteome</keyword>
<protein>
    <recommendedName>
        <fullName evidence="2">UPF0102 protein CQ405_03795</fullName>
    </recommendedName>
</protein>
<dbReference type="InterPro" id="IPR003509">
    <property type="entry name" value="UPF0102_YraN-like"/>
</dbReference>
<dbReference type="GO" id="GO:0003676">
    <property type="term" value="F:nucleic acid binding"/>
    <property type="evidence" value="ECO:0007669"/>
    <property type="project" value="InterPro"/>
</dbReference>
<comment type="similarity">
    <text evidence="1 2">Belongs to the UPF0102 family.</text>
</comment>
<dbReference type="NCBIfam" id="NF009152">
    <property type="entry name" value="PRK12497.2-4"/>
    <property type="match status" value="1"/>
</dbReference>
<dbReference type="AlphaFoldDB" id="A0A2P8R112"/>
<dbReference type="HAMAP" id="MF_00048">
    <property type="entry name" value="UPF0102"/>
    <property type="match status" value="1"/>
</dbReference>
<dbReference type="SUPFAM" id="SSF52980">
    <property type="entry name" value="Restriction endonuclease-like"/>
    <property type="match status" value="1"/>
</dbReference>
<evidence type="ECO:0000313" key="4">
    <source>
        <dbReference type="Proteomes" id="UP000240535"/>
    </source>
</evidence>
<dbReference type="PANTHER" id="PTHR34039:SF1">
    <property type="entry name" value="UPF0102 PROTEIN YRAN"/>
    <property type="match status" value="1"/>
</dbReference>
<evidence type="ECO:0000256" key="2">
    <source>
        <dbReference type="HAMAP-Rule" id="MF_00048"/>
    </source>
</evidence>